<gene>
    <name evidence="7" type="ORF">JCR33_24515</name>
</gene>
<dbReference type="InterPro" id="IPR016167">
    <property type="entry name" value="FAD-bd_PCMH_sub1"/>
</dbReference>
<dbReference type="InterPro" id="IPR016171">
    <property type="entry name" value="Vanillyl_alc_oxidase_C-sub2"/>
</dbReference>
<dbReference type="Gene3D" id="3.30.70.2190">
    <property type="match status" value="1"/>
</dbReference>
<dbReference type="PROSITE" id="PS51387">
    <property type="entry name" value="FAD_PCMH"/>
    <property type="match status" value="1"/>
</dbReference>
<evidence type="ECO:0000256" key="1">
    <source>
        <dbReference type="ARBA" id="ARBA00001974"/>
    </source>
</evidence>
<dbReference type="Gene3D" id="1.10.45.10">
    <property type="entry name" value="Vanillyl-alcohol Oxidase, Chain A, domain 4"/>
    <property type="match status" value="1"/>
</dbReference>
<evidence type="ECO:0000256" key="4">
    <source>
        <dbReference type="ARBA" id="ARBA00022827"/>
    </source>
</evidence>
<keyword evidence="4" id="KW-0274">FAD</keyword>
<dbReference type="Pfam" id="PF02913">
    <property type="entry name" value="FAD-oxidase_C"/>
    <property type="match status" value="1"/>
</dbReference>
<evidence type="ECO:0000313" key="8">
    <source>
        <dbReference type="Proteomes" id="UP000609531"/>
    </source>
</evidence>
<dbReference type="FunFam" id="1.10.45.10:FF:000001">
    <property type="entry name" value="D-lactate dehydrogenase mitochondrial"/>
    <property type="match status" value="1"/>
</dbReference>
<dbReference type="InterPro" id="IPR036318">
    <property type="entry name" value="FAD-bd_PCMH-like_sf"/>
</dbReference>
<dbReference type="RefSeq" id="WP_198884784.1">
    <property type="nucleotide sequence ID" value="NZ_JAEKJA010000048.1"/>
</dbReference>
<organism evidence="7 8">
    <name type="scientific">Acuticoccus mangrovi</name>
    <dbReference type="NCBI Taxonomy" id="2796142"/>
    <lineage>
        <taxon>Bacteria</taxon>
        <taxon>Pseudomonadati</taxon>
        <taxon>Pseudomonadota</taxon>
        <taxon>Alphaproteobacteria</taxon>
        <taxon>Hyphomicrobiales</taxon>
        <taxon>Amorphaceae</taxon>
        <taxon>Acuticoccus</taxon>
    </lineage>
</organism>
<evidence type="ECO:0000256" key="5">
    <source>
        <dbReference type="ARBA" id="ARBA00023002"/>
    </source>
</evidence>
<dbReference type="GO" id="GO:0022904">
    <property type="term" value="P:respiratory electron transport chain"/>
    <property type="evidence" value="ECO:0007669"/>
    <property type="project" value="TreeGrafter"/>
</dbReference>
<accession>A0A934IUM5</accession>
<keyword evidence="5" id="KW-0560">Oxidoreductase</keyword>
<protein>
    <submittedName>
        <fullName evidence="7">FAD-binding oxidoreductase</fullName>
    </submittedName>
</protein>
<sequence>MSAVVEAIRNEVGADRVADDAEMLARHAADWTGWSGGLPLAVVRPRSVADVAAVMALCHAHGQPVAVQGGRTGLCGGAATQAGEIALSLERLKGVEAIDGTSMTVLAGTTVAEAQSAAHAVGAELGIDFGARGTAAVGGAISTNAGGLHVIETGMTRAQVLGLEVVLADGRVLSELTTMVKVNSGFDLKQLFIGSEGALGVVTRAVLALRPLRQGLATAALALTDPEEALTALEAARRTFGPDLSSFEAMWPDYVTTMSARTGFAFPFADAPLALILEARDATDAGATARMEAFLEASAEAGWLADAVVAGSLAQARSLWQLRDEGPAAYSTVFAGTIPFDISVPARDLTTAATRMGAAVRAIAAARDEAGLHPMTYGHIGDQNLHFVVGCDAKPTAAEKAAIEEKVYGVVAELGGAVSAEHGIGQLKKPYLALSRGPLAIELMKTLKATLDPKNILNPGRVF</sequence>
<dbReference type="Gene3D" id="3.30.70.2740">
    <property type="match status" value="1"/>
</dbReference>
<dbReference type="Proteomes" id="UP000609531">
    <property type="component" value="Unassembled WGS sequence"/>
</dbReference>
<keyword evidence="8" id="KW-1185">Reference proteome</keyword>
<dbReference type="PANTHER" id="PTHR43716:SF1">
    <property type="entry name" value="D-2-HYDROXYGLUTARATE DEHYDROGENASE, MITOCHONDRIAL"/>
    <property type="match status" value="1"/>
</dbReference>
<feature type="domain" description="FAD-binding PCMH-type" evidence="6">
    <location>
        <begin position="35"/>
        <end position="212"/>
    </location>
</feature>
<name>A0A934IUM5_9HYPH</name>
<dbReference type="PANTHER" id="PTHR43716">
    <property type="entry name" value="D-2-HYDROXYGLUTARATE DEHYDROGENASE, MITOCHONDRIAL"/>
    <property type="match status" value="1"/>
</dbReference>
<dbReference type="SUPFAM" id="SSF56176">
    <property type="entry name" value="FAD-binding/transporter-associated domain-like"/>
    <property type="match status" value="1"/>
</dbReference>
<dbReference type="InterPro" id="IPR051264">
    <property type="entry name" value="FAD-oxidored/transferase_4"/>
</dbReference>
<evidence type="ECO:0000256" key="3">
    <source>
        <dbReference type="ARBA" id="ARBA00022630"/>
    </source>
</evidence>
<comment type="caution">
    <text evidence="7">The sequence shown here is derived from an EMBL/GenBank/DDBJ whole genome shotgun (WGS) entry which is preliminary data.</text>
</comment>
<keyword evidence="3" id="KW-0285">Flavoprotein</keyword>
<dbReference type="GO" id="GO:0016491">
    <property type="term" value="F:oxidoreductase activity"/>
    <property type="evidence" value="ECO:0007669"/>
    <property type="project" value="UniProtKB-KW"/>
</dbReference>
<dbReference type="InterPro" id="IPR006094">
    <property type="entry name" value="Oxid_FAD_bind_N"/>
</dbReference>
<dbReference type="InterPro" id="IPR004113">
    <property type="entry name" value="FAD-bd_oxidored_4_C"/>
</dbReference>
<dbReference type="InterPro" id="IPR016169">
    <property type="entry name" value="FAD-bd_PCMH_sub2"/>
</dbReference>
<dbReference type="GO" id="GO:0071949">
    <property type="term" value="F:FAD binding"/>
    <property type="evidence" value="ECO:0007669"/>
    <property type="project" value="InterPro"/>
</dbReference>
<reference evidence="7" key="1">
    <citation type="submission" date="2020-12" db="EMBL/GenBank/DDBJ databases">
        <title>Bacterial taxonomy.</title>
        <authorList>
            <person name="Pan X."/>
        </authorList>
    </citation>
    <scope>NUCLEOTIDE SEQUENCE</scope>
    <source>
        <strain evidence="7">B2012</strain>
    </source>
</reference>
<evidence type="ECO:0000259" key="6">
    <source>
        <dbReference type="PROSITE" id="PS51387"/>
    </source>
</evidence>
<dbReference type="InterPro" id="IPR016164">
    <property type="entry name" value="FAD-linked_Oxase-like_C"/>
</dbReference>
<dbReference type="AlphaFoldDB" id="A0A934IUM5"/>
<dbReference type="Pfam" id="PF01565">
    <property type="entry name" value="FAD_binding_4"/>
    <property type="match status" value="1"/>
</dbReference>
<dbReference type="Gene3D" id="3.30.465.10">
    <property type="match status" value="1"/>
</dbReference>
<proteinExistence type="inferred from homology"/>
<dbReference type="SUPFAM" id="SSF55103">
    <property type="entry name" value="FAD-linked oxidases, C-terminal domain"/>
    <property type="match status" value="1"/>
</dbReference>
<dbReference type="Gene3D" id="3.30.43.10">
    <property type="entry name" value="Uridine Diphospho-n-acetylenolpyruvylglucosamine Reductase, domain 2"/>
    <property type="match status" value="1"/>
</dbReference>
<evidence type="ECO:0000313" key="7">
    <source>
        <dbReference type="EMBL" id="MBJ3778883.1"/>
    </source>
</evidence>
<comment type="similarity">
    <text evidence="2">Belongs to the FAD-binding oxidoreductase/transferase type 4 family.</text>
</comment>
<comment type="cofactor">
    <cofactor evidence="1">
        <name>FAD</name>
        <dbReference type="ChEBI" id="CHEBI:57692"/>
    </cofactor>
</comment>
<evidence type="ECO:0000256" key="2">
    <source>
        <dbReference type="ARBA" id="ARBA00008000"/>
    </source>
</evidence>
<dbReference type="EMBL" id="JAEKJA010000048">
    <property type="protein sequence ID" value="MBJ3778883.1"/>
    <property type="molecule type" value="Genomic_DNA"/>
</dbReference>
<dbReference type="InterPro" id="IPR016166">
    <property type="entry name" value="FAD-bd_PCMH"/>
</dbReference>